<evidence type="ECO:0000256" key="4">
    <source>
        <dbReference type="ARBA" id="ARBA00022853"/>
    </source>
</evidence>
<dbReference type="GeneID" id="43590271"/>
<evidence type="ECO:0000256" key="9">
    <source>
        <dbReference type="SAM" id="MobiDB-lite"/>
    </source>
</evidence>
<comment type="subcellular location">
    <subcellularLocation>
        <location evidence="1">Nucleus</location>
    </subcellularLocation>
</comment>
<name>A0AAJ8MYW0_9TREE</name>
<dbReference type="PANTHER" id="PTHR12855:SF10">
    <property type="entry name" value="DNA METHYLTRANSFERASE 1-ASSOCIATED PROTEIN 1"/>
    <property type="match status" value="1"/>
</dbReference>
<dbReference type="GO" id="GO:0006338">
    <property type="term" value="P:chromatin remodeling"/>
    <property type="evidence" value="ECO:0007669"/>
    <property type="project" value="InterPro"/>
</dbReference>
<evidence type="ECO:0000256" key="3">
    <source>
        <dbReference type="ARBA" id="ARBA00019132"/>
    </source>
</evidence>
<protein>
    <recommendedName>
        <fullName evidence="3">SWR1-complex protein 4</fullName>
    </recommendedName>
</protein>
<gene>
    <name evidence="11" type="ORF">CI109_105290</name>
</gene>
<evidence type="ECO:0000313" key="11">
    <source>
        <dbReference type="EMBL" id="WWD20813.1"/>
    </source>
</evidence>
<dbReference type="InterPro" id="IPR032563">
    <property type="entry name" value="DAMP1_SANT-like"/>
</dbReference>
<keyword evidence="4" id="KW-0156">Chromatin regulator</keyword>
<dbReference type="GO" id="GO:0003714">
    <property type="term" value="F:transcription corepressor activity"/>
    <property type="evidence" value="ECO:0007669"/>
    <property type="project" value="TreeGrafter"/>
</dbReference>
<dbReference type="Pfam" id="PF16282">
    <property type="entry name" value="SANT_DAMP1_like"/>
    <property type="match status" value="1"/>
</dbReference>
<reference evidence="11" key="1">
    <citation type="submission" date="2017-08" db="EMBL/GenBank/DDBJ databases">
        <authorList>
            <person name="Cuomo C."/>
            <person name="Billmyre B."/>
            <person name="Heitman J."/>
        </authorList>
    </citation>
    <scope>NUCLEOTIDE SEQUENCE</scope>
    <source>
        <strain evidence="11">CBS 12478</strain>
    </source>
</reference>
<dbReference type="GO" id="GO:0006281">
    <property type="term" value="P:DNA repair"/>
    <property type="evidence" value="ECO:0007669"/>
    <property type="project" value="InterPro"/>
</dbReference>
<keyword evidence="12" id="KW-1185">Reference proteome</keyword>
<feature type="region of interest" description="Disordered" evidence="9">
    <location>
        <begin position="297"/>
        <end position="318"/>
    </location>
</feature>
<keyword evidence="8" id="KW-0175">Coiled coil</keyword>
<dbReference type="AlphaFoldDB" id="A0AAJ8MYW0"/>
<keyword evidence="7" id="KW-0539">Nucleus</keyword>
<keyword evidence="6" id="KW-0804">Transcription</keyword>
<dbReference type="InterPro" id="IPR027109">
    <property type="entry name" value="Swc4/Dmap1"/>
</dbReference>
<dbReference type="GO" id="GO:0035267">
    <property type="term" value="C:NuA4 histone acetyltransferase complex"/>
    <property type="evidence" value="ECO:0007669"/>
    <property type="project" value="InterPro"/>
</dbReference>
<feature type="coiled-coil region" evidence="8">
    <location>
        <begin position="260"/>
        <end position="287"/>
    </location>
</feature>
<reference evidence="11" key="2">
    <citation type="submission" date="2024-01" db="EMBL/GenBank/DDBJ databases">
        <title>Comparative genomics of Cryptococcus and Kwoniella reveals pathogenesis evolution and contrasting modes of karyotype evolution via chromosome fusion or intercentromeric recombination.</title>
        <authorList>
            <person name="Coelho M.A."/>
            <person name="David-Palma M."/>
            <person name="Shea T."/>
            <person name="Bowers K."/>
            <person name="McGinley-Smith S."/>
            <person name="Mohammad A.W."/>
            <person name="Gnirke A."/>
            <person name="Yurkov A.M."/>
            <person name="Nowrousian M."/>
            <person name="Sun S."/>
            <person name="Cuomo C.A."/>
            <person name="Heitman J."/>
        </authorList>
    </citation>
    <scope>NUCLEOTIDE SEQUENCE</scope>
    <source>
        <strain evidence="11">CBS 12478</strain>
    </source>
</reference>
<evidence type="ECO:0000256" key="2">
    <source>
        <dbReference type="ARBA" id="ARBA00006918"/>
    </source>
</evidence>
<dbReference type="EMBL" id="CP144059">
    <property type="protein sequence ID" value="WWD20813.1"/>
    <property type="molecule type" value="Genomic_DNA"/>
</dbReference>
<dbReference type="Proteomes" id="UP000322225">
    <property type="component" value="Chromosome 9"/>
</dbReference>
<evidence type="ECO:0000313" key="12">
    <source>
        <dbReference type="Proteomes" id="UP000322225"/>
    </source>
</evidence>
<evidence type="ECO:0000259" key="10">
    <source>
        <dbReference type="Pfam" id="PF16282"/>
    </source>
</evidence>
<dbReference type="RefSeq" id="XP_065823708.1">
    <property type="nucleotide sequence ID" value="XM_065967636.1"/>
</dbReference>
<accession>A0AAJ8MYW0</accession>
<proteinExistence type="inferred from homology"/>
<evidence type="ECO:0000256" key="7">
    <source>
        <dbReference type="ARBA" id="ARBA00023242"/>
    </source>
</evidence>
<organism evidence="11 12">
    <name type="scientific">Kwoniella shandongensis</name>
    <dbReference type="NCBI Taxonomy" id="1734106"/>
    <lineage>
        <taxon>Eukaryota</taxon>
        <taxon>Fungi</taxon>
        <taxon>Dikarya</taxon>
        <taxon>Basidiomycota</taxon>
        <taxon>Agaricomycotina</taxon>
        <taxon>Tremellomycetes</taxon>
        <taxon>Tremellales</taxon>
        <taxon>Cryptococcaceae</taxon>
        <taxon>Kwoniella</taxon>
    </lineage>
</organism>
<dbReference type="GO" id="GO:0000122">
    <property type="term" value="P:negative regulation of transcription by RNA polymerase II"/>
    <property type="evidence" value="ECO:0007669"/>
    <property type="project" value="TreeGrafter"/>
</dbReference>
<evidence type="ECO:0000256" key="1">
    <source>
        <dbReference type="ARBA" id="ARBA00004123"/>
    </source>
</evidence>
<dbReference type="PANTHER" id="PTHR12855">
    <property type="entry name" value="DNA METHYLTRANSFERASE 1-ASSOCIATED PROTEIN 1 FAMILY MEMBER"/>
    <property type="match status" value="1"/>
</dbReference>
<dbReference type="KEGG" id="ksn:43590271"/>
<feature type="domain" description="DAMP1 SANT/Myb-like" evidence="10">
    <location>
        <begin position="82"/>
        <end position="142"/>
    </location>
</feature>
<sequence length="318" mass="35963">MSSQDVRSILNLPQAGPSQARRAVAIVKKPDGISRELYALIGDNAPSLAEAQASLAAVKYRDRPGMRKKVKWSLGKGDGQRSPGYSQYEYDQHLVDPDWTPHETTYLFDLLRTYDLRFIVAADRYEYMGTSGIGPVKKRSVERKQYASELFHLTAAEIAEEEALYIEIKRMEQNERRYRADRDDLMRMVMGLDSGLVDIDQSNIETVIGVDKPAHLRSTKLPLPKPTAAIRITELLNELGISAHKLVMPTRGNLEMFESLLQASGALIDMKRQVDRVEQELRTVRAQREGLVPFERKVRSESVASTDTTTTNRRSRGL</sequence>
<evidence type="ECO:0000256" key="6">
    <source>
        <dbReference type="ARBA" id="ARBA00023163"/>
    </source>
</evidence>
<comment type="similarity">
    <text evidence="2">Belongs to the SWC4 family.</text>
</comment>
<keyword evidence="5" id="KW-0805">Transcription regulation</keyword>
<dbReference type="Gene3D" id="1.10.10.60">
    <property type="entry name" value="Homeodomain-like"/>
    <property type="match status" value="1"/>
</dbReference>
<evidence type="ECO:0000256" key="8">
    <source>
        <dbReference type="SAM" id="Coils"/>
    </source>
</evidence>
<evidence type="ECO:0000256" key="5">
    <source>
        <dbReference type="ARBA" id="ARBA00023015"/>
    </source>
</evidence>
<dbReference type="GO" id="GO:0000812">
    <property type="term" value="C:Swr1 complex"/>
    <property type="evidence" value="ECO:0007669"/>
    <property type="project" value="TreeGrafter"/>
</dbReference>